<dbReference type="FunFam" id="3.40.50.620:FF:000039">
    <property type="entry name" value="Probable nicotinate-nucleotide adenylyltransferase"/>
    <property type="match status" value="1"/>
</dbReference>
<evidence type="ECO:0000256" key="7">
    <source>
        <dbReference type="ARBA" id="ARBA00022741"/>
    </source>
</evidence>
<evidence type="ECO:0000256" key="1">
    <source>
        <dbReference type="ARBA" id="ARBA00002324"/>
    </source>
</evidence>
<gene>
    <name evidence="11" type="primary">nadD</name>
    <name evidence="13" type="ORF">AXX12_14625</name>
</gene>
<keyword evidence="14" id="KW-1185">Reference proteome</keyword>
<keyword evidence="8 11" id="KW-0067">ATP-binding</keyword>
<keyword evidence="6 11" id="KW-0548">Nucleotidyltransferase</keyword>
<evidence type="ECO:0000313" key="14">
    <source>
        <dbReference type="Proteomes" id="UP000076268"/>
    </source>
</evidence>
<dbReference type="EMBL" id="LSGP01000025">
    <property type="protein sequence ID" value="KYZ75379.1"/>
    <property type="molecule type" value="Genomic_DNA"/>
</dbReference>
<dbReference type="RefSeq" id="WP_066245129.1">
    <property type="nucleotide sequence ID" value="NZ_LSGP01000025.1"/>
</dbReference>
<dbReference type="Gene3D" id="3.40.50.620">
    <property type="entry name" value="HUPs"/>
    <property type="match status" value="1"/>
</dbReference>
<dbReference type="NCBIfam" id="TIGR00482">
    <property type="entry name" value="nicotinate (nicotinamide) nucleotide adenylyltransferase"/>
    <property type="match status" value="1"/>
</dbReference>
<reference evidence="13 14" key="1">
    <citation type="submission" date="2016-02" db="EMBL/GenBank/DDBJ databases">
        <title>Anaerosporomusa subterraneum gen. nov., sp. nov., a spore-forming obligate anaerobe isolated from saprolite.</title>
        <authorList>
            <person name="Choi J.K."/>
            <person name="Shah M."/>
            <person name="Yee N."/>
        </authorList>
    </citation>
    <scope>NUCLEOTIDE SEQUENCE [LARGE SCALE GENOMIC DNA]</scope>
    <source>
        <strain evidence="13 14">RU4</strain>
    </source>
</reference>
<evidence type="ECO:0000256" key="9">
    <source>
        <dbReference type="ARBA" id="ARBA00023027"/>
    </source>
</evidence>
<dbReference type="NCBIfam" id="NF000840">
    <property type="entry name" value="PRK00071.1-3"/>
    <property type="match status" value="1"/>
</dbReference>
<dbReference type="Pfam" id="PF01467">
    <property type="entry name" value="CTP_transf_like"/>
    <property type="match status" value="1"/>
</dbReference>
<protein>
    <recommendedName>
        <fullName evidence="11">Probable nicotinate-nucleotide adenylyltransferase</fullName>
        <ecNumber evidence="11">2.7.7.18</ecNumber>
    </recommendedName>
    <alternativeName>
        <fullName evidence="11">Deamido-NAD(+) diphosphorylase</fullName>
    </alternativeName>
    <alternativeName>
        <fullName evidence="11">Deamido-NAD(+) pyrophosphorylase</fullName>
    </alternativeName>
    <alternativeName>
        <fullName evidence="11">Nicotinate mononucleotide adenylyltransferase</fullName>
        <shortName evidence="11">NaMN adenylyltransferase</shortName>
    </alternativeName>
</protein>
<feature type="domain" description="Cytidyltransferase-like" evidence="12">
    <location>
        <begin position="10"/>
        <end position="178"/>
    </location>
</feature>
<evidence type="ECO:0000256" key="4">
    <source>
        <dbReference type="ARBA" id="ARBA00022642"/>
    </source>
</evidence>
<name>A0A154BN71_ANASB</name>
<comment type="function">
    <text evidence="1 11">Catalyzes the reversible adenylation of nicotinate mononucleotide (NaMN) to nicotinic acid adenine dinucleotide (NaAD).</text>
</comment>
<evidence type="ECO:0000313" key="13">
    <source>
        <dbReference type="EMBL" id="KYZ75379.1"/>
    </source>
</evidence>
<accession>A0A154BN71</accession>
<comment type="catalytic activity">
    <reaction evidence="10 11">
        <text>nicotinate beta-D-ribonucleotide + ATP + H(+) = deamido-NAD(+) + diphosphate</text>
        <dbReference type="Rhea" id="RHEA:22860"/>
        <dbReference type="ChEBI" id="CHEBI:15378"/>
        <dbReference type="ChEBI" id="CHEBI:30616"/>
        <dbReference type="ChEBI" id="CHEBI:33019"/>
        <dbReference type="ChEBI" id="CHEBI:57502"/>
        <dbReference type="ChEBI" id="CHEBI:58437"/>
        <dbReference type="EC" id="2.7.7.18"/>
    </reaction>
</comment>
<dbReference type="SUPFAM" id="SSF52374">
    <property type="entry name" value="Nucleotidylyl transferase"/>
    <property type="match status" value="1"/>
</dbReference>
<evidence type="ECO:0000256" key="10">
    <source>
        <dbReference type="ARBA" id="ARBA00048721"/>
    </source>
</evidence>
<comment type="similarity">
    <text evidence="3 11">Belongs to the NadD family.</text>
</comment>
<comment type="pathway">
    <text evidence="2 11">Cofactor biosynthesis; NAD(+) biosynthesis; deamido-NAD(+) from nicotinate D-ribonucleotide: step 1/1.</text>
</comment>
<dbReference type="PANTHER" id="PTHR39321:SF3">
    <property type="entry name" value="PHOSPHOPANTETHEINE ADENYLYLTRANSFERASE"/>
    <property type="match status" value="1"/>
</dbReference>
<dbReference type="NCBIfam" id="TIGR00125">
    <property type="entry name" value="cyt_tran_rel"/>
    <property type="match status" value="1"/>
</dbReference>
<dbReference type="HAMAP" id="MF_00244">
    <property type="entry name" value="NaMN_adenylyltr"/>
    <property type="match status" value="1"/>
</dbReference>
<dbReference type="GO" id="GO:0004515">
    <property type="term" value="F:nicotinate-nucleotide adenylyltransferase activity"/>
    <property type="evidence" value="ECO:0007669"/>
    <property type="project" value="UniProtKB-UniRule"/>
</dbReference>
<dbReference type="STRING" id="1794912.AXX12_14625"/>
<dbReference type="PANTHER" id="PTHR39321">
    <property type="entry name" value="NICOTINATE-NUCLEOTIDE ADENYLYLTRANSFERASE-RELATED"/>
    <property type="match status" value="1"/>
</dbReference>
<keyword evidence="9 11" id="KW-0520">NAD</keyword>
<organism evidence="13 14">
    <name type="scientific">Anaerosporomusa subterranea</name>
    <dbReference type="NCBI Taxonomy" id="1794912"/>
    <lineage>
        <taxon>Bacteria</taxon>
        <taxon>Bacillati</taxon>
        <taxon>Bacillota</taxon>
        <taxon>Negativicutes</taxon>
        <taxon>Acetonemataceae</taxon>
        <taxon>Anaerosporomusa</taxon>
    </lineage>
</organism>
<dbReference type="AlphaFoldDB" id="A0A154BN71"/>
<comment type="caution">
    <text evidence="13">The sequence shown here is derived from an EMBL/GenBank/DDBJ whole genome shotgun (WGS) entry which is preliminary data.</text>
</comment>
<dbReference type="GO" id="GO:0005524">
    <property type="term" value="F:ATP binding"/>
    <property type="evidence" value="ECO:0007669"/>
    <property type="project" value="UniProtKB-KW"/>
</dbReference>
<dbReference type="GO" id="GO:0009435">
    <property type="term" value="P:NAD+ biosynthetic process"/>
    <property type="evidence" value="ECO:0007669"/>
    <property type="project" value="UniProtKB-UniRule"/>
</dbReference>
<dbReference type="Proteomes" id="UP000076268">
    <property type="component" value="Unassembled WGS sequence"/>
</dbReference>
<evidence type="ECO:0000256" key="11">
    <source>
        <dbReference type="HAMAP-Rule" id="MF_00244"/>
    </source>
</evidence>
<proteinExistence type="inferred from homology"/>
<evidence type="ECO:0000256" key="2">
    <source>
        <dbReference type="ARBA" id="ARBA00005019"/>
    </source>
</evidence>
<evidence type="ECO:0000259" key="12">
    <source>
        <dbReference type="Pfam" id="PF01467"/>
    </source>
</evidence>
<dbReference type="OrthoDB" id="5295945at2"/>
<keyword evidence="4 11" id="KW-0662">Pyridine nucleotide biosynthesis</keyword>
<dbReference type="EC" id="2.7.7.18" evidence="11"/>
<dbReference type="InterPro" id="IPR014729">
    <property type="entry name" value="Rossmann-like_a/b/a_fold"/>
</dbReference>
<evidence type="ECO:0000256" key="8">
    <source>
        <dbReference type="ARBA" id="ARBA00022840"/>
    </source>
</evidence>
<keyword evidence="5 11" id="KW-0808">Transferase</keyword>
<dbReference type="InterPro" id="IPR004821">
    <property type="entry name" value="Cyt_trans-like"/>
</dbReference>
<sequence>MDMQKQRLGIMGGTFDPIHIGHLITAEIVRTDFHLDKVLFIPAGSPPHKQGQIITPAVHRYLMTVMATASNPHFAVLPMEIERSGPSYTIDTVRRLLNEYGPNTELFCITGADAIRDLLTWKDLDTLLDLCWFAAASRPGALEAIDPIIARLGEKGRNRVLRVNTPQLDISATQIRERLRQGLSIRYLVPESVAEYIKKEQLYTEQ</sequence>
<evidence type="ECO:0000256" key="3">
    <source>
        <dbReference type="ARBA" id="ARBA00009014"/>
    </source>
</evidence>
<evidence type="ECO:0000256" key="6">
    <source>
        <dbReference type="ARBA" id="ARBA00022695"/>
    </source>
</evidence>
<dbReference type="CDD" id="cd02165">
    <property type="entry name" value="NMNAT"/>
    <property type="match status" value="1"/>
</dbReference>
<dbReference type="InterPro" id="IPR005248">
    <property type="entry name" value="NadD/NMNAT"/>
</dbReference>
<keyword evidence="7 11" id="KW-0547">Nucleotide-binding</keyword>
<dbReference type="UniPathway" id="UPA00253">
    <property type="reaction ID" value="UER00332"/>
</dbReference>
<evidence type="ECO:0000256" key="5">
    <source>
        <dbReference type="ARBA" id="ARBA00022679"/>
    </source>
</evidence>